<dbReference type="Gene3D" id="2.60.120.920">
    <property type="match status" value="1"/>
</dbReference>
<evidence type="ECO:0000259" key="1">
    <source>
        <dbReference type="Pfam" id="PF00622"/>
    </source>
</evidence>
<dbReference type="Pfam" id="PF00622">
    <property type="entry name" value="SPRY"/>
    <property type="match status" value="1"/>
</dbReference>
<name>A0A2P5F254_TREOI</name>
<comment type="caution">
    <text evidence="2">The sequence shown here is derived from an EMBL/GenBank/DDBJ whole genome shotgun (WGS) entry which is preliminary data.</text>
</comment>
<dbReference type="STRING" id="63057.A0A2P5F254"/>
<dbReference type="AlphaFoldDB" id="A0A2P5F254"/>
<reference evidence="3" key="1">
    <citation type="submission" date="2016-06" db="EMBL/GenBank/DDBJ databases">
        <title>Parallel loss of symbiosis genes in relatives of nitrogen-fixing non-legume Parasponia.</title>
        <authorList>
            <person name="Van Velzen R."/>
            <person name="Holmer R."/>
            <person name="Bu F."/>
            <person name="Rutten L."/>
            <person name="Van Zeijl A."/>
            <person name="Liu W."/>
            <person name="Santuari L."/>
            <person name="Cao Q."/>
            <person name="Sharma T."/>
            <person name="Shen D."/>
            <person name="Roswanjaya Y."/>
            <person name="Wardhani T."/>
            <person name="Kalhor M.S."/>
            <person name="Jansen J."/>
            <person name="Van den Hoogen J."/>
            <person name="Gungor B."/>
            <person name="Hartog M."/>
            <person name="Hontelez J."/>
            <person name="Verver J."/>
            <person name="Yang W.-C."/>
            <person name="Schijlen E."/>
            <person name="Repin R."/>
            <person name="Schilthuizen M."/>
            <person name="Schranz E."/>
            <person name="Heidstra R."/>
            <person name="Miyata K."/>
            <person name="Fedorova E."/>
            <person name="Kohlen W."/>
            <person name="Bisseling T."/>
            <person name="Smit S."/>
            <person name="Geurts R."/>
        </authorList>
    </citation>
    <scope>NUCLEOTIDE SEQUENCE [LARGE SCALE GENOMIC DNA]</scope>
    <source>
        <strain evidence="3">cv. RG33-2</strain>
    </source>
</reference>
<protein>
    <submittedName>
        <fullName evidence="2">Concanavalin A-like lectin/glucanase domain containing protein</fullName>
    </submittedName>
</protein>
<dbReference type="InParanoid" id="A0A2P5F254"/>
<dbReference type="SUPFAM" id="SSF49899">
    <property type="entry name" value="Concanavalin A-like lectins/glucanases"/>
    <property type="match status" value="1"/>
</dbReference>
<keyword evidence="2" id="KW-0430">Lectin</keyword>
<keyword evidence="3" id="KW-1185">Reference proteome</keyword>
<dbReference type="InterPro" id="IPR013320">
    <property type="entry name" value="ConA-like_dom_sf"/>
</dbReference>
<dbReference type="InterPro" id="IPR043136">
    <property type="entry name" value="B30.2/SPRY_sf"/>
</dbReference>
<dbReference type="GO" id="GO:0005634">
    <property type="term" value="C:nucleus"/>
    <property type="evidence" value="ECO:0007669"/>
    <property type="project" value="TreeGrafter"/>
</dbReference>
<sequence length="189" mass="20101">MYEGMNAPPTIYLQPNVRLCSIPAKEGFAYSCSGAHANVGITGGGKCCFSCKIISLQPDEMEDTAPKQQHVCRVGISSEFDSVGNPGETEHSFGYGGTGKFSNAGKYSDHGENFGVGGTIVCALNLEERPFTSNGFFKNGKCLGVAKRFDADPRGLGFSTEDEFVPEEGFKPWATALGDGDVNNGSRFS</sequence>
<dbReference type="PANTHER" id="PTHR12381:SF56">
    <property type="entry name" value="B30.2_SPRY DOMAIN-CONTAINING PROTEIN-RELATED"/>
    <property type="match status" value="1"/>
</dbReference>
<evidence type="ECO:0000313" key="2">
    <source>
        <dbReference type="EMBL" id="PON91876.1"/>
    </source>
</evidence>
<dbReference type="GO" id="GO:0030246">
    <property type="term" value="F:carbohydrate binding"/>
    <property type="evidence" value="ECO:0007669"/>
    <property type="project" value="UniProtKB-KW"/>
</dbReference>
<dbReference type="GO" id="GO:0000380">
    <property type="term" value="P:alternative mRNA splicing, via spliceosome"/>
    <property type="evidence" value="ECO:0007669"/>
    <property type="project" value="TreeGrafter"/>
</dbReference>
<dbReference type="GO" id="GO:0003723">
    <property type="term" value="F:RNA binding"/>
    <property type="evidence" value="ECO:0007669"/>
    <property type="project" value="TreeGrafter"/>
</dbReference>
<dbReference type="OrthoDB" id="445357at2759"/>
<dbReference type="EMBL" id="JXTC01000070">
    <property type="protein sequence ID" value="PON91876.1"/>
    <property type="molecule type" value="Genomic_DNA"/>
</dbReference>
<dbReference type="PANTHER" id="PTHR12381">
    <property type="entry name" value="HETEROGENEOUS NUCLEAR RIBONUCLEOPROTEIN U FAMILY MEMBER"/>
    <property type="match status" value="1"/>
</dbReference>
<gene>
    <name evidence="2" type="ORF">TorRG33x02_122070</name>
</gene>
<organism evidence="2 3">
    <name type="scientific">Trema orientale</name>
    <name type="common">Charcoal tree</name>
    <name type="synonym">Celtis orientalis</name>
    <dbReference type="NCBI Taxonomy" id="63057"/>
    <lineage>
        <taxon>Eukaryota</taxon>
        <taxon>Viridiplantae</taxon>
        <taxon>Streptophyta</taxon>
        <taxon>Embryophyta</taxon>
        <taxon>Tracheophyta</taxon>
        <taxon>Spermatophyta</taxon>
        <taxon>Magnoliopsida</taxon>
        <taxon>eudicotyledons</taxon>
        <taxon>Gunneridae</taxon>
        <taxon>Pentapetalae</taxon>
        <taxon>rosids</taxon>
        <taxon>fabids</taxon>
        <taxon>Rosales</taxon>
        <taxon>Cannabaceae</taxon>
        <taxon>Trema</taxon>
    </lineage>
</organism>
<evidence type="ECO:0000313" key="3">
    <source>
        <dbReference type="Proteomes" id="UP000237000"/>
    </source>
</evidence>
<accession>A0A2P5F254</accession>
<dbReference type="Proteomes" id="UP000237000">
    <property type="component" value="Unassembled WGS sequence"/>
</dbReference>
<proteinExistence type="predicted"/>
<dbReference type="InterPro" id="IPR003877">
    <property type="entry name" value="SPRY_dom"/>
</dbReference>
<feature type="domain" description="SPRY" evidence="1">
    <location>
        <begin position="68"/>
        <end position="148"/>
    </location>
</feature>